<evidence type="ECO:0000256" key="1">
    <source>
        <dbReference type="ARBA" id="ARBA00010688"/>
    </source>
</evidence>
<name>A0A918JYX3_9GAMM</name>
<dbReference type="GO" id="GO:0005524">
    <property type="term" value="F:ATP binding"/>
    <property type="evidence" value="ECO:0007669"/>
    <property type="project" value="UniProtKB-KW"/>
</dbReference>
<comment type="caution">
    <text evidence="7">The sequence shown here is derived from an EMBL/GenBank/DDBJ whole genome shotgun (WGS) entry which is preliminary data.</text>
</comment>
<organism evidence="7 8">
    <name type="scientific">Saccharospirillum salsuginis</name>
    <dbReference type="NCBI Taxonomy" id="418750"/>
    <lineage>
        <taxon>Bacteria</taxon>
        <taxon>Pseudomonadati</taxon>
        <taxon>Pseudomonadota</taxon>
        <taxon>Gammaproteobacteria</taxon>
        <taxon>Oceanospirillales</taxon>
        <taxon>Saccharospirillaceae</taxon>
        <taxon>Saccharospirillum</taxon>
    </lineage>
</organism>
<dbReference type="CDD" id="cd01167">
    <property type="entry name" value="bac_FRK"/>
    <property type="match status" value="1"/>
</dbReference>
<dbReference type="EMBL" id="BMXR01000001">
    <property type="protein sequence ID" value="GGX38333.1"/>
    <property type="molecule type" value="Genomic_DNA"/>
</dbReference>
<dbReference type="AlphaFoldDB" id="A0A918JYX3"/>
<evidence type="ECO:0000259" key="6">
    <source>
        <dbReference type="Pfam" id="PF00294"/>
    </source>
</evidence>
<dbReference type="Proteomes" id="UP000626148">
    <property type="component" value="Unassembled WGS sequence"/>
</dbReference>
<reference evidence="7" key="1">
    <citation type="journal article" date="2014" name="Int. J. Syst. Evol. Microbiol.">
        <title>Complete genome sequence of Corynebacterium casei LMG S-19264T (=DSM 44701T), isolated from a smear-ripened cheese.</title>
        <authorList>
            <consortium name="US DOE Joint Genome Institute (JGI-PGF)"/>
            <person name="Walter F."/>
            <person name="Albersmeier A."/>
            <person name="Kalinowski J."/>
            <person name="Ruckert C."/>
        </authorList>
    </citation>
    <scope>NUCLEOTIDE SEQUENCE</scope>
    <source>
        <strain evidence="7">KCTC 22169</strain>
    </source>
</reference>
<keyword evidence="4" id="KW-0418">Kinase</keyword>
<evidence type="ECO:0000256" key="3">
    <source>
        <dbReference type="ARBA" id="ARBA00022741"/>
    </source>
</evidence>
<dbReference type="InterPro" id="IPR011611">
    <property type="entry name" value="PfkB_dom"/>
</dbReference>
<evidence type="ECO:0000256" key="4">
    <source>
        <dbReference type="ARBA" id="ARBA00022777"/>
    </source>
</evidence>
<sequence>MKPIYAFGELLIDALQQGQTTEDGLAIPGARFYPGGAPANAAVAAAKLDVPTFFIGQIGRDAFGAYLKQALNHYGVDTRYLRSTNAPTPMAVVSLDEHGERSFQFYRNGTADVMLPAHKLPHPREFKPGIVHVCSNTLTEEHIRNVHLGFVDRCIDAGNRISFDVNLRRNLWPDQTNFHEPIKQMLTRADVIKVSRDELAELWEVDAEEALTNLVFSHRAQAIYITDGAKPVVLLTREGREEQAAPRVDVVDTTAAGDAFSGAILASLSRDESATPDWKAALSLGVRCGAFAVGRAGAFPSLPVWTDVSE</sequence>
<dbReference type="SUPFAM" id="SSF53613">
    <property type="entry name" value="Ribokinase-like"/>
    <property type="match status" value="1"/>
</dbReference>
<protein>
    <submittedName>
        <fullName evidence="7">Fructokinase</fullName>
    </submittedName>
</protein>
<dbReference type="PANTHER" id="PTHR43085:SF1">
    <property type="entry name" value="PSEUDOURIDINE KINASE-RELATED"/>
    <property type="match status" value="1"/>
</dbReference>
<reference evidence="7" key="2">
    <citation type="submission" date="2020-09" db="EMBL/GenBank/DDBJ databases">
        <authorList>
            <person name="Sun Q."/>
            <person name="Kim S."/>
        </authorList>
    </citation>
    <scope>NUCLEOTIDE SEQUENCE</scope>
    <source>
        <strain evidence="7">KCTC 22169</strain>
    </source>
</reference>
<dbReference type="Pfam" id="PF00294">
    <property type="entry name" value="PfkB"/>
    <property type="match status" value="1"/>
</dbReference>
<dbReference type="GO" id="GO:0016301">
    <property type="term" value="F:kinase activity"/>
    <property type="evidence" value="ECO:0007669"/>
    <property type="project" value="UniProtKB-KW"/>
</dbReference>
<gene>
    <name evidence="7" type="primary">scrK</name>
    <name evidence="7" type="ORF">GCM10007392_00610</name>
</gene>
<dbReference type="Gene3D" id="3.40.1190.20">
    <property type="match status" value="1"/>
</dbReference>
<accession>A0A918JYX3</accession>
<evidence type="ECO:0000256" key="2">
    <source>
        <dbReference type="ARBA" id="ARBA00022679"/>
    </source>
</evidence>
<evidence type="ECO:0000256" key="5">
    <source>
        <dbReference type="ARBA" id="ARBA00022840"/>
    </source>
</evidence>
<dbReference type="RefSeq" id="WP_189606499.1">
    <property type="nucleotide sequence ID" value="NZ_BMXR01000001.1"/>
</dbReference>
<dbReference type="InterPro" id="IPR002173">
    <property type="entry name" value="Carboh/pur_kinase_PfkB_CS"/>
</dbReference>
<dbReference type="InterPro" id="IPR029056">
    <property type="entry name" value="Ribokinase-like"/>
</dbReference>
<keyword evidence="5" id="KW-0067">ATP-binding</keyword>
<keyword evidence="3" id="KW-0547">Nucleotide-binding</keyword>
<keyword evidence="8" id="KW-1185">Reference proteome</keyword>
<feature type="domain" description="Carbohydrate kinase PfkB" evidence="6">
    <location>
        <begin position="4"/>
        <end position="303"/>
    </location>
</feature>
<keyword evidence="2" id="KW-0808">Transferase</keyword>
<dbReference type="PANTHER" id="PTHR43085">
    <property type="entry name" value="HEXOKINASE FAMILY MEMBER"/>
    <property type="match status" value="1"/>
</dbReference>
<comment type="similarity">
    <text evidence="1">Belongs to the carbohydrate kinase PfkB family.</text>
</comment>
<evidence type="ECO:0000313" key="8">
    <source>
        <dbReference type="Proteomes" id="UP000626148"/>
    </source>
</evidence>
<proteinExistence type="inferred from homology"/>
<evidence type="ECO:0000313" key="7">
    <source>
        <dbReference type="EMBL" id="GGX38333.1"/>
    </source>
</evidence>
<dbReference type="PROSITE" id="PS00584">
    <property type="entry name" value="PFKB_KINASES_2"/>
    <property type="match status" value="1"/>
</dbReference>
<dbReference type="InterPro" id="IPR050306">
    <property type="entry name" value="PfkB_Carbo_kinase"/>
</dbReference>